<comment type="similarity">
    <text evidence="1">Belongs to the intradiol ring-cleavage dioxygenase family.</text>
</comment>
<dbReference type="PANTHER" id="PTHR33711">
    <property type="entry name" value="DIOXYGENASE, PUTATIVE (AFU_ORTHOLOGUE AFUA_2G02910)-RELATED"/>
    <property type="match status" value="1"/>
</dbReference>
<dbReference type="NCBIfam" id="TIGR02423">
    <property type="entry name" value="protocat_alph"/>
    <property type="match status" value="1"/>
</dbReference>
<dbReference type="InterPro" id="IPR012786">
    <property type="entry name" value="Protocat_dOase_a"/>
</dbReference>
<keyword evidence="3 5" id="KW-0560">Oxidoreductase</keyword>
<evidence type="ECO:0000259" key="4">
    <source>
        <dbReference type="Pfam" id="PF00775"/>
    </source>
</evidence>
<feature type="domain" description="Intradiol ring-cleavage dioxygenases" evidence="4">
    <location>
        <begin position="17"/>
        <end position="151"/>
    </location>
</feature>
<dbReference type="Gene3D" id="2.60.130.10">
    <property type="entry name" value="Aromatic compound dioxygenase"/>
    <property type="match status" value="1"/>
</dbReference>
<sequence>MTEPATKLVPTPGQTIGPFYGYALPYEKDSQLVHRAHPGSIRLHGTVYDGNGDPIPDSLLEIWQADEDGRIVQETGSLVRDDHTFTGWGRAAVDNVGHYTFTTVNPGATEEGKAPFIAVVVFARGLLNRLFTRIYLPEDTAALAGDPLLSSLPEERRRTLIAGREPNGDLRFDIRLQGADETVFLSFPGA</sequence>
<dbReference type="Proteomes" id="UP000544090">
    <property type="component" value="Unassembled WGS sequence"/>
</dbReference>
<accession>A0A7X6HAS4</accession>
<dbReference type="InterPro" id="IPR015889">
    <property type="entry name" value="Intradiol_dOase_core"/>
</dbReference>
<dbReference type="InterPro" id="IPR050770">
    <property type="entry name" value="Intradiol_RC_Dioxygenase"/>
</dbReference>
<dbReference type="RefSeq" id="WP_168484887.1">
    <property type="nucleotide sequence ID" value="NZ_JAAZSQ010000002.1"/>
</dbReference>
<dbReference type="InterPro" id="IPR000627">
    <property type="entry name" value="Intradiol_dOase_C"/>
</dbReference>
<dbReference type="CDD" id="cd03463">
    <property type="entry name" value="3_4-PCD_alpha"/>
    <property type="match status" value="1"/>
</dbReference>
<organism evidence="5 6">
    <name type="scientific">Arthrobacter mobilis</name>
    <dbReference type="NCBI Taxonomy" id="2724944"/>
    <lineage>
        <taxon>Bacteria</taxon>
        <taxon>Bacillati</taxon>
        <taxon>Actinomycetota</taxon>
        <taxon>Actinomycetes</taxon>
        <taxon>Micrococcales</taxon>
        <taxon>Micrococcaceae</taxon>
        <taxon>Arthrobacter</taxon>
    </lineage>
</organism>
<evidence type="ECO:0000256" key="1">
    <source>
        <dbReference type="ARBA" id="ARBA00007825"/>
    </source>
</evidence>
<dbReference type="EC" id="1.13.11.3" evidence="5"/>
<dbReference type="PANTHER" id="PTHR33711:SF9">
    <property type="entry name" value="PROTOCATECHUATE 3,4-DIOXYGENASE ALPHA CHAIN"/>
    <property type="match status" value="1"/>
</dbReference>
<comment type="caution">
    <text evidence="5">The sequence shown here is derived from an EMBL/GenBank/DDBJ whole genome shotgun (WGS) entry which is preliminary data.</text>
</comment>
<dbReference type="GO" id="GO:0018578">
    <property type="term" value="F:protocatechuate 3,4-dioxygenase activity"/>
    <property type="evidence" value="ECO:0007669"/>
    <property type="project" value="UniProtKB-EC"/>
</dbReference>
<keyword evidence="2 5" id="KW-0223">Dioxygenase</keyword>
<dbReference type="Pfam" id="PF00775">
    <property type="entry name" value="Dioxygenase_C"/>
    <property type="match status" value="1"/>
</dbReference>
<dbReference type="GO" id="GO:0008199">
    <property type="term" value="F:ferric iron binding"/>
    <property type="evidence" value="ECO:0007669"/>
    <property type="project" value="InterPro"/>
</dbReference>
<evidence type="ECO:0000313" key="6">
    <source>
        <dbReference type="Proteomes" id="UP000544090"/>
    </source>
</evidence>
<evidence type="ECO:0000313" key="5">
    <source>
        <dbReference type="EMBL" id="NKX53551.1"/>
    </source>
</evidence>
<protein>
    <submittedName>
        <fullName evidence="5">Protocatechuate 3,4-dioxygenase subunit alpha</fullName>
        <ecNumber evidence="5">1.13.11.3</ecNumber>
    </submittedName>
</protein>
<proteinExistence type="inferred from homology"/>
<dbReference type="AlphaFoldDB" id="A0A7X6HAS4"/>
<reference evidence="5 6" key="1">
    <citation type="submission" date="2020-04" db="EMBL/GenBank/DDBJ databases">
        <title>Arthrobacter sp. nov.</title>
        <authorList>
            <person name="Liu S."/>
        </authorList>
    </citation>
    <scope>NUCLEOTIDE SEQUENCE [LARGE SCALE GENOMIC DNA]</scope>
    <source>
        <strain evidence="5 6">E918</strain>
    </source>
</reference>
<evidence type="ECO:0000256" key="2">
    <source>
        <dbReference type="ARBA" id="ARBA00022964"/>
    </source>
</evidence>
<name>A0A7X6HAS4_9MICC</name>
<gene>
    <name evidence="5" type="primary">pcaG</name>
    <name evidence="5" type="ORF">HGG74_03150</name>
</gene>
<dbReference type="EMBL" id="JAAZSQ010000002">
    <property type="protein sequence ID" value="NKX53551.1"/>
    <property type="molecule type" value="Genomic_DNA"/>
</dbReference>
<keyword evidence="6" id="KW-1185">Reference proteome</keyword>
<dbReference type="SUPFAM" id="SSF49482">
    <property type="entry name" value="Aromatic compound dioxygenase"/>
    <property type="match status" value="1"/>
</dbReference>
<evidence type="ECO:0000256" key="3">
    <source>
        <dbReference type="ARBA" id="ARBA00023002"/>
    </source>
</evidence>